<dbReference type="SUPFAM" id="SSF53335">
    <property type="entry name" value="S-adenosyl-L-methionine-dependent methyltransferases"/>
    <property type="match status" value="1"/>
</dbReference>
<evidence type="ECO:0000259" key="4">
    <source>
        <dbReference type="Pfam" id="PF13649"/>
    </source>
</evidence>
<dbReference type="Proteomes" id="UP000182725">
    <property type="component" value="Unassembled WGS sequence"/>
</dbReference>
<dbReference type="GO" id="GO:0008168">
    <property type="term" value="F:methyltransferase activity"/>
    <property type="evidence" value="ECO:0007669"/>
    <property type="project" value="UniProtKB-KW"/>
</dbReference>
<dbReference type="CDD" id="cd02440">
    <property type="entry name" value="AdoMet_MTases"/>
    <property type="match status" value="1"/>
</dbReference>
<name>A0A1H5K440_9MICC</name>
<evidence type="ECO:0000313" key="5">
    <source>
        <dbReference type="EMBL" id="SEE59593.1"/>
    </source>
</evidence>
<proteinExistence type="predicted"/>
<feature type="domain" description="Methyltransferase" evidence="4">
    <location>
        <begin position="84"/>
        <end position="171"/>
    </location>
</feature>
<dbReference type="PANTHER" id="PTHR43464">
    <property type="entry name" value="METHYLTRANSFERASE"/>
    <property type="match status" value="1"/>
</dbReference>
<evidence type="ECO:0000256" key="3">
    <source>
        <dbReference type="ARBA" id="ARBA00022691"/>
    </source>
</evidence>
<keyword evidence="1 5" id="KW-0489">Methyltransferase</keyword>
<dbReference type="InterPro" id="IPR041698">
    <property type="entry name" value="Methyltransf_25"/>
</dbReference>
<gene>
    <name evidence="5" type="ORF">SAMN04489740_1867</name>
</gene>
<dbReference type="InterPro" id="IPR029063">
    <property type="entry name" value="SAM-dependent_MTases_sf"/>
</dbReference>
<organism evidence="5 6">
    <name type="scientific">Arthrobacter alpinus</name>
    <dbReference type="NCBI Taxonomy" id="656366"/>
    <lineage>
        <taxon>Bacteria</taxon>
        <taxon>Bacillati</taxon>
        <taxon>Actinomycetota</taxon>
        <taxon>Actinomycetes</taxon>
        <taxon>Micrococcales</taxon>
        <taxon>Micrococcaceae</taxon>
        <taxon>Arthrobacter</taxon>
    </lineage>
</organism>
<dbReference type="AlphaFoldDB" id="A0A1H5K440"/>
<keyword evidence="2" id="KW-0808">Transferase</keyword>
<dbReference type="Pfam" id="PF13649">
    <property type="entry name" value="Methyltransf_25"/>
    <property type="match status" value="1"/>
</dbReference>
<dbReference type="Gene3D" id="3.40.50.150">
    <property type="entry name" value="Vaccinia Virus protein VP39"/>
    <property type="match status" value="1"/>
</dbReference>
<dbReference type="GO" id="GO:0032259">
    <property type="term" value="P:methylation"/>
    <property type="evidence" value="ECO:0007669"/>
    <property type="project" value="UniProtKB-KW"/>
</dbReference>
<keyword evidence="3" id="KW-0949">S-adenosyl-L-methionine</keyword>
<dbReference type="NCBIfam" id="NF004851">
    <property type="entry name" value="PRK06202.1"/>
    <property type="match status" value="1"/>
</dbReference>
<protein>
    <submittedName>
        <fullName evidence="5">2-polyprenyl-3-methyl-5-hydroxy-6-metoxy-1,4-benzoquinol methylase</fullName>
    </submittedName>
</protein>
<accession>A0A1H5K440</accession>
<sequence>MSPTKTRFSPVMPETPTAATGNLFLTTRDVDAVEEMDKPGCDRAKLARTYAQFPLINSVVSRWHGVYQHRIKPLLSSTTETTLLDVGCGGGDIAAALARWAARDHLRLSITAIDPDTRAIDFARASASPPSVIFRRTHSKSLVADGAVFDVVISNHVLHHLTPEEFQGLLTDSELLARQLVIHSDIARSPVAYGLFSVATLPFFPGSFIRRDGLTSIRRSYTAAELRAVLPAGWRVESAIPYRNLVLFTPANLHV</sequence>
<dbReference type="EMBL" id="FNTV01000001">
    <property type="protein sequence ID" value="SEE59593.1"/>
    <property type="molecule type" value="Genomic_DNA"/>
</dbReference>
<dbReference type="PANTHER" id="PTHR43464:SF19">
    <property type="entry name" value="UBIQUINONE BIOSYNTHESIS O-METHYLTRANSFERASE, MITOCHONDRIAL"/>
    <property type="match status" value="1"/>
</dbReference>
<evidence type="ECO:0000256" key="2">
    <source>
        <dbReference type="ARBA" id="ARBA00022679"/>
    </source>
</evidence>
<reference evidence="5 6" key="1">
    <citation type="submission" date="2016-10" db="EMBL/GenBank/DDBJ databases">
        <authorList>
            <person name="de Groot N.N."/>
        </authorList>
    </citation>
    <scope>NUCLEOTIDE SEQUENCE [LARGE SCALE GENOMIC DNA]</scope>
    <source>
        <strain evidence="5 6">DSM 22274</strain>
    </source>
</reference>
<evidence type="ECO:0000256" key="1">
    <source>
        <dbReference type="ARBA" id="ARBA00022603"/>
    </source>
</evidence>
<evidence type="ECO:0000313" key="6">
    <source>
        <dbReference type="Proteomes" id="UP000182725"/>
    </source>
</evidence>